<accession>A0AAV3RZ92</accession>
<dbReference type="AlphaFoldDB" id="A0AAV3RZ92"/>
<dbReference type="GO" id="GO:0004566">
    <property type="term" value="F:beta-glucuronidase activity"/>
    <property type="evidence" value="ECO:0007669"/>
    <property type="project" value="TreeGrafter"/>
</dbReference>
<dbReference type="Gene3D" id="3.20.20.80">
    <property type="entry name" value="Glycosidases"/>
    <property type="match status" value="1"/>
</dbReference>
<dbReference type="GO" id="GO:0009505">
    <property type="term" value="C:plant-type cell wall"/>
    <property type="evidence" value="ECO:0007669"/>
    <property type="project" value="TreeGrafter"/>
</dbReference>
<reference evidence="2 3" key="1">
    <citation type="submission" date="2024-01" db="EMBL/GenBank/DDBJ databases">
        <title>The complete chloroplast genome sequence of Lithospermum erythrorhizon: insights into the phylogenetic relationship among Boraginaceae species and the maternal lineages of purple gromwells.</title>
        <authorList>
            <person name="Okada T."/>
            <person name="Watanabe K."/>
        </authorList>
    </citation>
    <scope>NUCLEOTIDE SEQUENCE [LARGE SCALE GENOMIC DNA]</scope>
</reference>
<dbReference type="GO" id="GO:0016020">
    <property type="term" value="C:membrane"/>
    <property type="evidence" value="ECO:0007669"/>
    <property type="project" value="InterPro"/>
</dbReference>
<proteinExistence type="inferred from homology"/>
<dbReference type="Proteomes" id="UP001454036">
    <property type="component" value="Unassembled WGS sequence"/>
</dbReference>
<dbReference type="PANTHER" id="PTHR14363:SF45">
    <property type="entry name" value="HEPARANASE-LIKE PROTEIN 3 ISOFORM X1"/>
    <property type="match status" value="1"/>
</dbReference>
<dbReference type="InterPro" id="IPR017853">
    <property type="entry name" value="GH"/>
</dbReference>
<name>A0AAV3RZ92_LITER</name>
<gene>
    <name evidence="2" type="ORF">LIER_32970</name>
</gene>
<dbReference type="EMBL" id="BAABME010012957">
    <property type="protein sequence ID" value="GAA0185682.1"/>
    <property type="molecule type" value="Genomic_DNA"/>
</dbReference>
<evidence type="ECO:0000313" key="2">
    <source>
        <dbReference type="EMBL" id="GAA0185682.1"/>
    </source>
</evidence>
<sequence length="251" mass="27818">MLTFLYICLHIGSDDHLIEKILNPNYPQGASDTFRDLQNVIKRSNTSAVAWVGEAGGAWNSGQNLVTNSFVFSFWYLDQLGLASSFDTKTYCRQALIGGNYGLLDTTSFVPNPDYYSALLWHRLMGRNVLSTRVSGSDKLRAYAHCSKNYPRITLLFLNLDGKTTFEVNPYVENGISNKTSSAFREEYHLTGEDGNLQSKKVVLNGKTLTVGKAGSIPSLEPVRMKHSHPIIVAPFSIVFVVINIKVPACS</sequence>
<comment type="caution">
    <text evidence="2">The sequence shown here is derived from an EMBL/GenBank/DDBJ whole genome shotgun (WGS) entry which is preliminary data.</text>
</comment>
<dbReference type="SUPFAM" id="SSF51445">
    <property type="entry name" value="(Trans)glycosidases"/>
    <property type="match status" value="1"/>
</dbReference>
<dbReference type="InterPro" id="IPR005199">
    <property type="entry name" value="Glyco_hydro_79"/>
</dbReference>
<organism evidence="2 3">
    <name type="scientific">Lithospermum erythrorhizon</name>
    <name type="common">Purple gromwell</name>
    <name type="synonym">Lithospermum officinale var. erythrorhizon</name>
    <dbReference type="NCBI Taxonomy" id="34254"/>
    <lineage>
        <taxon>Eukaryota</taxon>
        <taxon>Viridiplantae</taxon>
        <taxon>Streptophyta</taxon>
        <taxon>Embryophyta</taxon>
        <taxon>Tracheophyta</taxon>
        <taxon>Spermatophyta</taxon>
        <taxon>Magnoliopsida</taxon>
        <taxon>eudicotyledons</taxon>
        <taxon>Gunneridae</taxon>
        <taxon>Pentapetalae</taxon>
        <taxon>asterids</taxon>
        <taxon>lamiids</taxon>
        <taxon>Boraginales</taxon>
        <taxon>Boraginaceae</taxon>
        <taxon>Boraginoideae</taxon>
        <taxon>Lithospermeae</taxon>
        <taxon>Lithospermum</taxon>
    </lineage>
</organism>
<evidence type="ECO:0000313" key="3">
    <source>
        <dbReference type="Proteomes" id="UP001454036"/>
    </source>
</evidence>
<keyword evidence="3" id="KW-1185">Reference proteome</keyword>
<dbReference type="PANTHER" id="PTHR14363">
    <property type="entry name" value="HEPARANASE-RELATED"/>
    <property type="match status" value="1"/>
</dbReference>
<dbReference type="Pfam" id="PF03662">
    <property type="entry name" value="Glyco_hydro_79n"/>
    <property type="match status" value="1"/>
</dbReference>
<protein>
    <submittedName>
        <fullName evidence="2">Uncharacterized protein</fullName>
    </submittedName>
</protein>
<comment type="similarity">
    <text evidence="1">Belongs to the glycosyl hydrolase 79 family.</text>
</comment>
<evidence type="ECO:0000256" key="1">
    <source>
        <dbReference type="ARBA" id="ARBA00009800"/>
    </source>
</evidence>